<organism evidence="1 2">
    <name type="scientific">Acetobacter aceti</name>
    <dbReference type="NCBI Taxonomy" id="435"/>
    <lineage>
        <taxon>Bacteria</taxon>
        <taxon>Pseudomonadati</taxon>
        <taxon>Pseudomonadota</taxon>
        <taxon>Alphaproteobacteria</taxon>
        <taxon>Acetobacterales</taxon>
        <taxon>Acetobacteraceae</taxon>
        <taxon>Acetobacter</taxon>
        <taxon>Acetobacter subgen. Acetobacter</taxon>
    </lineage>
</organism>
<evidence type="ECO:0000313" key="2">
    <source>
        <dbReference type="Proteomes" id="UP000515220"/>
    </source>
</evidence>
<proteinExistence type="predicted"/>
<evidence type="ECO:0000313" key="1">
    <source>
        <dbReference type="EMBL" id="BCI66373.1"/>
    </source>
</evidence>
<dbReference type="Proteomes" id="UP000515220">
    <property type="component" value="Chromosome"/>
</dbReference>
<dbReference type="AlphaFoldDB" id="A0A6S6PGI0"/>
<sequence length="69" mass="7811">MERHGQRRTERQGKAEQTLWGKWQISGVSISGPCDGCFLFISNPANFADINSRVMALMHDQFRDTPGTK</sequence>
<gene>
    <name evidence="1" type="ORF">AAJCM20276_09970</name>
</gene>
<dbReference type="EMBL" id="AP023326">
    <property type="protein sequence ID" value="BCI66373.1"/>
    <property type="molecule type" value="Genomic_DNA"/>
</dbReference>
<reference evidence="1 2" key="1">
    <citation type="submission" date="2020-07" db="EMBL/GenBank/DDBJ databases">
        <title>Complete Genome Sequence of an acetic acid bacterium, Acetobacter aceti JCM20276.</title>
        <authorList>
            <person name="Hirose Y."/>
            <person name="Mihara H."/>
        </authorList>
    </citation>
    <scope>NUCLEOTIDE SEQUENCE [LARGE SCALE GENOMIC DNA]</scope>
    <source>
        <strain evidence="1 2">JCM20276</strain>
    </source>
</reference>
<accession>A0A6S6PGI0</accession>
<protein>
    <submittedName>
        <fullName evidence="1">Uncharacterized protein</fullName>
    </submittedName>
</protein>
<name>A0A6S6PGI0_ACEAC</name>